<feature type="binding site" evidence="10">
    <location>
        <position position="147"/>
    </location>
    <ligand>
        <name>Mg(2+)</name>
        <dbReference type="ChEBI" id="CHEBI:18420"/>
    </ligand>
</feature>
<name>A0ABU4VF24_9PSEU</name>
<dbReference type="NCBIfam" id="NF003933">
    <property type="entry name" value="PRK05444.2-2"/>
    <property type="match status" value="1"/>
</dbReference>
<keyword evidence="4 10" id="KW-0808">Transferase</keyword>
<feature type="binding site" evidence="10">
    <location>
        <position position="176"/>
    </location>
    <ligand>
        <name>thiamine diphosphate</name>
        <dbReference type="ChEBI" id="CHEBI:58937"/>
    </ligand>
</feature>
<comment type="cofactor">
    <cofactor evidence="10">
        <name>Mg(2+)</name>
        <dbReference type="ChEBI" id="CHEBI:18420"/>
    </cofactor>
    <text evidence="10">Binds 1 Mg(2+) ion per subunit.</text>
</comment>
<dbReference type="SUPFAM" id="SSF52922">
    <property type="entry name" value="TK C-terminal domain-like"/>
    <property type="match status" value="1"/>
</dbReference>
<keyword evidence="13" id="KW-1185">Reference proteome</keyword>
<feature type="binding site" evidence="10">
    <location>
        <position position="249"/>
    </location>
    <ligand>
        <name>thiamine diphosphate</name>
        <dbReference type="ChEBI" id="CHEBI:58937"/>
    </ligand>
</feature>
<evidence type="ECO:0000256" key="5">
    <source>
        <dbReference type="ARBA" id="ARBA00022723"/>
    </source>
</evidence>
<dbReference type="GO" id="GO:0008661">
    <property type="term" value="F:1-deoxy-D-xylulose-5-phosphate synthase activity"/>
    <property type="evidence" value="ECO:0007669"/>
    <property type="project" value="UniProtKB-EC"/>
</dbReference>
<evidence type="ECO:0000313" key="12">
    <source>
        <dbReference type="EMBL" id="MDX8149480.1"/>
    </source>
</evidence>
<dbReference type="InterPro" id="IPR009014">
    <property type="entry name" value="Transketo_C/PFOR_II"/>
</dbReference>
<sequence>MTEARTATHRSRSLRQLGSGELSALAREIREFLIATVCRQGGHLGPNLGVVELTIALHRVFSSPEDRILFDTGHQAYVHKILTGRQEWFSGLRTRGGLSGYPSQAESVHDVIENSHASTALSYADGLARADELAGVRARSVVAVVGDGALTGGMCWEALNNIGASHRPIVLVLNDNGRSYGPTLGGLAAHLRDLRTPGATPSIFEQLGFAHLGPVDGHDVAAVERALREARGLRRPVVVHCLTQKGKGYAPAESDDADRMHAIGVIDPVTGVPPAVRPTWTDVFGEEIAAIGAERPDVVCLTAAMLLPTGLGRFAERFPDRVVDAGIAEQHVVTTAAGLALGGCRPVVAVYSTFLNRAFDQVVMDVALHRLPVTFVLDRAGVTGPDGPSHHGVWDVALLAAVPGLRATAPRDPRRLRELLREAVGVTSGPTVVRFPKSVAGEEIEAVGQVDGVDVLHRSGPEDVLLVSIGPNAAVCLDAARELAVDGIGVTVVDPRWIVPAPRVVVALAGRYRLVLTVEDGGRTGGAGSLLAQAVTDAGIAVPVHNLGLPRRFLPHASRQELLAEHGFSGGAISAAVRAGLAGEPVYRHDPDLPPERS</sequence>
<evidence type="ECO:0000256" key="4">
    <source>
        <dbReference type="ARBA" id="ARBA00022679"/>
    </source>
</evidence>
<feature type="binding site" evidence="10">
    <location>
        <begin position="148"/>
        <end position="149"/>
    </location>
    <ligand>
        <name>thiamine diphosphate</name>
        <dbReference type="ChEBI" id="CHEBI:58937"/>
    </ligand>
</feature>
<dbReference type="SUPFAM" id="SSF52518">
    <property type="entry name" value="Thiamin diphosphate-binding fold (THDP-binding)"/>
    <property type="match status" value="2"/>
</dbReference>
<feature type="binding site" evidence="10">
    <location>
        <begin position="115"/>
        <end position="117"/>
    </location>
    <ligand>
        <name>thiamine diphosphate</name>
        <dbReference type="ChEBI" id="CHEBI:58937"/>
    </ligand>
</feature>
<comment type="catalytic activity">
    <reaction evidence="10">
        <text>D-glyceraldehyde 3-phosphate + pyruvate + H(+) = 1-deoxy-D-xylulose 5-phosphate + CO2</text>
        <dbReference type="Rhea" id="RHEA:12605"/>
        <dbReference type="ChEBI" id="CHEBI:15361"/>
        <dbReference type="ChEBI" id="CHEBI:15378"/>
        <dbReference type="ChEBI" id="CHEBI:16526"/>
        <dbReference type="ChEBI" id="CHEBI:57792"/>
        <dbReference type="ChEBI" id="CHEBI:59776"/>
        <dbReference type="EC" id="2.2.1.7"/>
    </reaction>
</comment>
<dbReference type="CDD" id="cd07033">
    <property type="entry name" value="TPP_PYR_DXS_TK_like"/>
    <property type="match status" value="1"/>
</dbReference>
<keyword evidence="5 10" id="KW-0479">Metal-binding</keyword>
<evidence type="ECO:0000256" key="2">
    <source>
        <dbReference type="ARBA" id="ARBA00011081"/>
    </source>
</evidence>
<proteinExistence type="inferred from homology"/>
<dbReference type="SMART" id="SM00861">
    <property type="entry name" value="Transket_pyr"/>
    <property type="match status" value="1"/>
</dbReference>
<comment type="function">
    <text evidence="10">Catalyzes the acyloin condensation reaction between C atoms 2 and 3 of pyruvate and glyceraldehyde 3-phosphate to yield 1-deoxy-D-xylulose-5-phosphate (DXP).</text>
</comment>
<keyword evidence="6 10" id="KW-0460">Magnesium</keyword>
<evidence type="ECO:0000256" key="6">
    <source>
        <dbReference type="ARBA" id="ARBA00022842"/>
    </source>
</evidence>
<dbReference type="EMBL" id="JAXAVU010000018">
    <property type="protein sequence ID" value="MDX8149480.1"/>
    <property type="molecule type" value="Genomic_DNA"/>
</dbReference>
<reference evidence="12 13" key="2">
    <citation type="submission" date="2023-11" db="EMBL/GenBank/DDBJ databases">
        <authorList>
            <person name="Lara A.C."/>
            <person name="Chronakova A."/>
        </authorList>
    </citation>
    <scope>NUCLEOTIDE SEQUENCE [LARGE SCALE GENOMIC DNA]</scope>
    <source>
        <strain evidence="12 13">BCCO 10_0061</strain>
    </source>
</reference>
<dbReference type="Pfam" id="PF13292">
    <property type="entry name" value="DXP_synthase_N"/>
    <property type="match status" value="2"/>
</dbReference>
<evidence type="ECO:0000259" key="11">
    <source>
        <dbReference type="SMART" id="SM00861"/>
    </source>
</evidence>
<evidence type="ECO:0000256" key="9">
    <source>
        <dbReference type="ARBA" id="ARBA00023229"/>
    </source>
</evidence>
<keyword evidence="8 10" id="KW-0786">Thiamine pyrophosphate</keyword>
<dbReference type="PANTHER" id="PTHR43322:SF5">
    <property type="entry name" value="1-DEOXY-D-XYLULOSE-5-PHOSPHATE SYNTHASE, CHLOROPLASTIC"/>
    <property type="match status" value="1"/>
</dbReference>
<comment type="pathway">
    <text evidence="1 10">Metabolic intermediate biosynthesis; 1-deoxy-D-xylulose 5-phosphate biosynthesis; 1-deoxy-D-xylulose 5-phosphate from D-glyceraldehyde 3-phosphate and pyruvate: step 1/1.</text>
</comment>
<evidence type="ECO:0000256" key="3">
    <source>
        <dbReference type="ARBA" id="ARBA00011738"/>
    </source>
</evidence>
<protein>
    <recommendedName>
        <fullName evidence="10">1-deoxy-D-xylulose-5-phosphate synthase</fullName>
        <ecNumber evidence="10">2.2.1.7</ecNumber>
    </recommendedName>
    <alternativeName>
        <fullName evidence="10">1-deoxyxylulose-5-phosphate synthase</fullName>
        <shortName evidence="10">DXP synthase</shortName>
        <shortName evidence="10">DXPS</shortName>
    </alternativeName>
</protein>
<comment type="subunit">
    <text evidence="3 10">Homodimer.</text>
</comment>
<feature type="domain" description="Transketolase-like pyrimidine-binding" evidence="11">
    <location>
        <begin position="278"/>
        <end position="442"/>
    </location>
</feature>
<evidence type="ECO:0000313" key="13">
    <source>
        <dbReference type="Proteomes" id="UP001285352"/>
    </source>
</evidence>
<dbReference type="HAMAP" id="MF_00315">
    <property type="entry name" value="DXP_synth"/>
    <property type="match status" value="1"/>
</dbReference>
<feature type="binding site" evidence="10">
    <location>
        <position position="176"/>
    </location>
    <ligand>
        <name>Mg(2+)</name>
        <dbReference type="ChEBI" id="CHEBI:18420"/>
    </ligand>
</feature>
<keyword evidence="7 10" id="KW-0784">Thiamine biosynthesis</keyword>
<gene>
    <name evidence="10" type="primary">dxs</name>
    <name evidence="12" type="ORF">SK854_45670</name>
</gene>
<organism evidence="12 13">
    <name type="scientific">Lentzea sokolovensis</name>
    <dbReference type="NCBI Taxonomy" id="3095429"/>
    <lineage>
        <taxon>Bacteria</taxon>
        <taxon>Bacillati</taxon>
        <taxon>Actinomycetota</taxon>
        <taxon>Actinomycetes</taxon>
        <taxon>Pseudonocardiales</taxon>
        <taxon>Pseudonocardiaceae</taxon>
        <taxon>Lentzea</taxon>
    </lineage>
</organism>
<comment type="similarity">
    <text evidence="2 10">Belongs to the transketolase family. DXPS subfamily.</text>
</comment>
<evidence type="ECO:0000256" key="10">
    <source>
        <dbReference type="HAMAP-Rule" id="MF_00315"/>
    </source>
</evidence>
<dbReference type="PROSITE" id="PS00802">
    <property type="entry name" value="TRANSKETOLASE_2"/>
    <property type="match status" value="1"/>
</dbReference>
<comment type="cofactor">
    <cofactor evidence="10">
        <name>thiamine diphosphate</name>
        <dbReference type="ChEBI" id="CHEBI:58937"/>
    </cofactor>
    <text evidence="10">Binds 1 thiamine pyrophosphate per subunit.</text>
</comment>
<feature type="binding site" evidence="10">
    <location>
        <position position="74"/>
    </location>
    <ligand>
        <name>thiamine diphosphate</name>
        <dbReference type="ChEBI" id="CHEBI:58937"/>
    </ligand>
</feature>
<dbReference type="Gene3D" id="3.40.50.920">
    <property type="match status" value="1"/>
</dbReference>
<dbReference type="InterPro" id="IPR029061">
    <property type="entry name" value="THDP-binding"/>
</dbReference>
<dbReference type="PANTHER" id="PTHR43322">
    <property type="entry name" value="1-D-DEOXYXYLULOSE 5-PHOSPHATE SYNTHASE-RELATED"/>
    <property type="match status" value="1"/>
</dbReference>
<feature type="binding site" evidence="10">
    <location>
        <position position="329"/>
    </location>
    <ligand>
        <name>thiamine diphosphate</name>
        <dbReference type="ChEBI" id="CHEBI:58937"/>
    </ligand>
</feature>
<dbReference type="Pfam" id="PF02780">
    <property type="entry name" value="Transketolase_C"/>
    <property type="match status" value="1"/>
</dbReference>
<dbReference type="InterPro" id="IPR005475">
    <property type="entry name" value="Transketolase-like_Pyr-bd"/>
</dbReference>
<dbReference type="InterPro" id="IPR020826">
    <property type="entry name" value="Transketolase_BS"/>
</dbReference>
<dbReference type="InterPro" id="IPR005477">
    <property type="entry name" value="Dxylulose-5-P_synthase"/>
</dbReference>
<dbReference type="CDD" id="cd02007">
    <property type="entry name" value="TPP_DXS"/>
    <property type="match status" value="1"/>
</dbReference>
<dbReference type="Pfam" id="PF02779">
    <property type="entry name" value="Transket_pyr"/>
    <property type="match status" value="1"/>
</dbReference>
<keyword evidence="9 10" id="KW-0414">Isoprene biosynthesis</keyword>
<reference evidence="12 13" key="1">
    <citation type="submission" date="2023-11" db="EMBL/GenBank/DDBJ databases">
        <title>Lentzea sokolovensis, sp. nov., Lentzea kristufkii, sp. nov., and Lentzea miocenensis, sp. nov., rare actinobacteria from Sokolov Coal Basin, Miocene lacustrine sediment, Czech Republic.</title>
        <authorList>
            <person name="Lara A."/>
            <person name="Kotroba L."/>
            <person name="Nouioui I."/>
            <person name="Neumann-Schaal M."/>
            <person name="Mast Y."/>
            <person name="Chronakova A."/>
        </authorList>
    </citation>
    <scope>NUCLEOTIDE SEQUENCE [LARGE SCALE GENOMIC DNA]</scope>
    <source>
        <strain evidence="12 13">BCCO 10_0061</strain>
    </source>
</reference>
<comment type="caution">
    <text evidence="12">The sequence shown here is derived from an EMBL/GenBank/DDBJ whole genome shotgun (WGS) entry which is preliminary data.</text>
</comment>
<evidence type="ECO:0000256" key="8">
    <source>
        <dbReference type="ARBA" id="ARBA00023052"/>
    </source>
</evidence>
<evidence type="ECO:0000256" key="7">
    <source>
        <dbReference type="ARBA" id="ARBA00022977"/>
    </source>
</evidence>
<dbReference type="EC" id="2.2.1.7" evidence="10"/>
<dbReference type="Gene3D" id="3.40.50.970">
    <property type="match status" value="2"/>
</dbReference>
<accession>A0ABU4VF24</accession>
<dbReference type="Proteomes" id="UP001285352">
    <property type="component" value="Unassembled WGS sequence"/>
</dbReference>
<dbReference type="RefSeq" id="WP_319981462.1">
    <property type="nucleotide sequence ID" value="NZ_JAXAVU010000018.1"/>
</dbReference>
<evidence type="ECO:0000256" key="1">
    <source>
        <dbReference type="ARBA" id="ARBA00004980"/>
    </source>
</evidence>
<dbReference type="InterPro" id="IPR033248">
    <property type="entry name" value="Transketolase_C"/>
</dbReference>